<dbReference type="EMBL" id="CAJB01000206">
    <property type="protein sequence ID" value="CCH78388.1"/>
    <property type="molecule type" value="Genomic_DNA"/>
</dbReference>
<name>A0A077LWT6_9MICO</name>
<keyword evidence="2" id="KW-1185">Reference proteome</keyword>
<gene>
    <name evidence="1" type="ORF">BN12_2840001</name>
</gene>
<dbReference type="Proteomes" id="UP000035721">
    <property type="component" value="Unassembled WGS sequence"/>
</dbReference>
<organism evidence="1 2">
    <name type="scientific">Nostocoides japonicum T1-X7</name>
    <dbReference type="NCBI Taxonomy" id="1194083"/>
    <lineage>
        <taxon>Bacteria</taxon>
        <taxon>Bacillati</taxon>
        <taxon>Actinomycetota</taxon>
        <taxon>Actinomycetes</taxon>
        <taxon>Micrococcales</taxon>
        <taxon>Intrasporangiaceae</taxon>
        <taxon>Nostocoides</taxon>
    </lineage>
</organism>
<sequence length="57" mass="5982">MSPAGALPPHPWMSVVASSITWGPRILPSSFGRGFGARAVGAGYLESWVLGWVGGIW</sequence>
<accession>A0A077LWT6</accession>
<comment type="caution">
    <text evidence="1">The sequence shown here is derived from an EMBL/GenBank/DDBJ whole genome shotgun (WGS) entry which is preliminary data.</text>
</comment>
<dbReference type="AlphaFoldDB" id="A0A077LWT6"/>
<evidence type="ECO:0000313" key="2">
    <source>
        <dbReference type="Proteomes" id="UP000035721"/>
    </source>
</evidence>
<reference evidence="1 2" key="1">
    <citation type="journal article" date="2013" name="ISME J.">
        <title>A metabolic model for members of the genus Tetrasphaera involved in enhanced biological phosphorus removal.</title>
        <authorList>
            <person name="Kristiansen R."/>
            <person name="Nguyen H.T.T."/>
            <person name="Saunders A.M."/>
            <person name="Nielsen J.L."/>
            <person name="Wimmer R."/>
            <person name="Le V.Q."/>
            <person name="McIlroy S.J."/>
            <person name="Petrovski S."/>
            <person name="Seviour R.J."/>
            <person name="Calteau A."/>
            <person name="Nielsen K.L."/>
            <person name="Nielsen P.H."/>
        </authorList>
    </citation>
    <scope>NUCLEOTIDE SEQUENCE [LARGE SCALE GENOMIC DNA]</scope>
    <source>
        <strain evidence="1 2">T1-X7</strain>
    </source>
</reference>
<protein>
    <submittedName>
        <fullName evidence="1">Uncharacterized protein</fullName>
    </submittedName>
</protein>
<evidence type="ECO:0000313" key="1">
    <source>
        <dbReference type="EMBL" id="CCH78388.1"/>
    </source>
</evidence>
<proteinExistence type="predicted"/>